<dbReference type="GO" id="GO:0032259">
    <property type="term" value="P:methylation"/>
    <property type="evidence" value="ECO:0007669"/>
    <property type="project" value="UniProtKB-KW"/>
</dbReference>
<dbReference type="PRINTS" id="PR00105">
    <property type="entry name" value="C5METTRFRASE"/>
</dbReference>
<dbReference type="GO" id="GO:0003677">
    <property type="term" value="F:DNA binding"/>
    <property type="evidence" value="ECO:0007669"/>
    <property type="project" value="UniProtKB-KW"/>
</dbReference>
<reference evidence="13 14" key="1">
    <citation type="submission" date="2016-05" db="EMBL/GenBank/DDBJ databases">
        <title>Genome sequencing reveals origins of a unique bacterial endosymbiosis in the earliest lineages of terrestrial Fungi.</title>
        <authorList>
            <consortium name="DOE Joint Genome Institute"/>
            <person name="Uehling J."/>
            <person name="Gryganskyi A."/>
            <person name="Hameed K."/>
            <person name="Tschaplinski T."/>
            <person name="Misztal P."/>
            <person name="Wu S."/>
            <person name="Desiro A."/>
            <person name="Vande Pol N."/>
            <person name="Du Z.-Y."/>
            <person name="Zienkiewicz A."/>
            <person name="Zienkiewicz K."/>
            <person name="Morin E."/>
            <person name="Tisserant E."/>
            <person name="Splivallo R."/>
            <person name="Hainaut M."/>
            <person name="Henrissat B."/>
            <person name="Ohm R."/>
            <person name="Kuo A."/>
            <person name="Yan J."/>
            <person name="Lipzen A."/>
            <person name="Nolan M."/>
            <person name="Labutti K."/>
            <person name="Barry K."/>
            <person name="Goldstein A."/>
            <person name="Labbe J."/>
            <person name="Schadt C."/>
            <person name="Tuskan G."/>
            <person name="Grigoriev I."/>
            <person name="Martin F."/>
            <person name="Vilgalys R."/>
            <person name="Bonito G."/>
        </authorList>
    </citation>
    <scope>NUCLEOTIDE SEQUENCE [LARGE SCALE GENOMIC DNA]</scope>
    <source>
        <strain evidence="13 14">AG-77</strain>
    </source>
</reference>
<dbReference type="InterPro" id="IPR050390">
    <property type="entry name" value="C5-Methyltransferase"/>
</dbReference>
<keyword evidence="7" id="KW-0539">Nucleus</keyword>
<dbReference type="InterPro" id="IPR043151">
    <property type="entry name" value="BAH_sf"/>
</dbReference>
<evidence type="ECO:0000256" key="3">
    <source>
        <dbReference type="ARBA" id="ARBA00022603"/>
    </source>
</evidence>
<feature type="region of interest" description="Disordered" evidence="11">
    <location>
        <begin position="167"/>
        <end position="186"/>
    </location>
</feature>
<dbReference type="EC" id="2.1.1.37" evidence="2"/>
<dbReference type="PROSITE" id="PS00095">
    <property type="entry name" value="C5_MTASE_2"/>
    <property type="match status" value="1"/>
</dbReference>
<evidence type="ECO:0000256" key="9">
    <source>
        <dbReference type="PROSITE-ProRule" id="PRU01016"/>
    </source>
</evidence>
<dbReference type="PROSITE" id="PS51038">
    <property type="entry name" value="BAH"/>
    <property type="match status" value="2"/>
</dbReference>
<keyword evidence="5 9" id="KW-0949">S-adenosyl-L-methionine</keyword>
<evidence type="ECO:0000259" key="12">
    <source>
        <dbReference type="PROSITE" id="PS51038"/>
    </source>
</evidence>
<sequence length="1008" mass="115682">MQTPALRLPLKASITPRVELLVRNQIPSPSSPSSSSPFSPSSDEPTSHMSIPTTLQGYYGEGYEQAARMSRQMEHDNYKDKTESVGWLGRPLGEKVDEVTGRTRVFYEAALIDGETIKVREYVFIREGFEYDDKTEDKSTISSDIEVSEDEIPSRLRRSVRRNRDGKSLYREGDDEDTLEGSDDGSGELQVKGTWFGQVMYLYEEEDEKEADLKHMRAHVRYFSPGQQTILMEQSSWQELFLLENCDRVELESVMGKFRLRRITSTAQLKEEDTYFYRFLYDPRFCVFEDATKYESGEPQDLLQPCICCDLKHRKTVEEKHNPYHLHDFVYLMDSGSKEYQPLGIGQITKLHSNSNSCSKEAIRKATVRLLLRHDDFLDENPPISEHHSRLQQVVFKDCRRLVLTDVEKEVPLQVLEATCRVRFVPEVKETEERSGAYQLRSCAEGQESNSYKDQQDSFWFMDYYFVPVQDSGKVDLSKTTLRASRERLYRIYDEKGTSDGLHTLVKMPQDCLACEKRWIQEEAKRIRLCKSGPKLRAMDIFAGCGGMSLGLKQSGMVETKYSIELDQDAAATFRYNFPSVAVHNHDAGVLLKHAIFQTQESGRGRTTRFSKNKMSTLSPMMPPPDEVDFIYCGPPCQGFTSATGRSNRDDPKNSLVATAMSYVDFYRPRYLLLENVKGFTEIGDKAAKHKKLFVKFVMRCLTELGYQCRIAMIQAGHYGVPQSRYRFFVWATKLGYTLPTFPLPTTTFSTDTSASFDAPLDLEYNDHKAFHYFGRRKYQAPDPMVTVRDALSDLPGFEYIHPDDVDKETGRVSINRTGSFVRLNSLEKGGNRIGFNEWMNETDRRLRSEDRAQLRKITRYRTRPQCEYQRKMRCRVSGNDRIRNHLTELPRSTTVESIYKFDMAPKARLGSKGSRLDFDGFFNTVTSSADPTGSPGIVHPNQHRVTTIRERARAQGFPDTFIFPADQSPLKWRKQIGNAVPPPLAAALGVMLVEAMLQDKEHEKGDR</sequence>
<feature type="compositionally biased region" description="Low complexity" evidence="11">
    <location>
        <begin position="27"/>
        <end position="42"/>
    </location>
</feature>
<feature type="active site" evidence="8 9">
    <location>
        <position position="637"/>
    </location>
</feature>
<evidence type="ECO:0000256" key="10">
    <source>
        <dbReference type="RuleBase" id="RU000416"/>
    </source>
</evidence>
<protein>
    <recommendedName>
        <fullName evidence="2">DNA (cytosine-5-)-methyltransferase</fullName>
        <ecNumber evidence="2">2.1.1.37</ecNumber>
    </recommendedName>
</protein>
<dbReference type="Gene3D" id="3.90.120.10">
    <property type="entry name" value="DNA Methylase, subunit A, domain 2"/>
    <property type="match status" value="1"/>
</dbReference>
<dbReference type="GO" id="GO:0003886">
    <property type="term" value="F:DNA (cytosine-5-)-methyltransferase activity"/>
    <property type="evidence" value="ECO:0007669"/>
    <property type="project" value="UniProtKB-EC"/>
</dbReference>
<accession>A0A197KE70</accession>
<dbReference type="InterPro" id="IPR001025">
    <property type="entry name" value="BAH_dom"/>
</dbReference>
<comment type="similarity">
    <text evidence="9 10">Belongs to the class I-like SAM-binding methyltransferase superfamily. C5-methyltransferase family.</text>
</comment>
<evidence type="ECO:0000256" key="1">
    <source>
        <dbReference type="ARBA" id="ARBA00004123"/>
    </source>
</evidence>
<dbReference type="GO" id="GO:0005634">
    <property type="term" value="C:nucleus"/>
    <property type="evidence" value="ECO:0007669"/>
    <property type="project" value="UniProtKB-SubCell"/>
</dbReference>
<keyword evidence="3 9" id="KW-0489">Methyltransferase</keyword>
<gene>
    <name evidence="13" type="ORF">K457DRAFT_13385</name>
</gene>
<feature type="compositionally biased region" description="Polar residues" evidence="11">
    <location>
        <begin position="43"/>
        <end position="54"/>
    </location>
</feature>
<evidence type="ECO:0000256" key="8">
    <source>
        <dbReference type="PIRSR" id="PIRSR037404-1"/>
    </source>
</evidence>
<dbReference type="InterPro" id="IPR031303">
    <property type="entry name" value="C5_meth_CS"/>
</dbReference>
<feature type="region of interest" description="Disordered" evidence="11">
    <location>
        <begin position="25"/>
        <end position="54"/>
    </location>
</feature>
<dbReference type="PROSITE" id="PS51679">
    <property type="entry name" value="SAM_MT_C5"/>
    <property type="match status" value="1"/>
</dbReference>
<dbReference type="Pfam" id="PF00145">
    <property type="entry name" value="DNA_methylase"/>
    <property type="match status" value="1"/>
</dbReference>
<name>A0A197KE70_9FUNG</name>
<dbReference type="PANTHER" id="PTHR10629:SF52">
    <property type="entry name" value="DNA (CYTOSINE-5)-METHYLTRANSFERASE 1"/>
    <property type="match status" value="1"/>
</dbReference>
<evidence type="ECO:0000313" key="13">
    <source>
        <dbReference type="EMBL" id="OAQ35468.1"/>
    </source>
</evidence>
<dbReference type="InterPro" id="IPR029063">
    <property type="entry name" value="SAM-dependent_MTases_sf"/>
</dbReference>
<dbReference type="Gene3D" id="3.40.50.150">
    <property type="entry name" value="Vaccinia Virus protein VP39"/>
    <property type="match status" value="1"/>
</dbReference>
<evidence type="ECO:0000256" key="4">
    <source>
        <dbReference type="ARBA" id="ARBA00022679"/>
    </source>
</evidence>
<dbReference type="AlphaFoldDB" id="A0A197KE70"/>
<dbReference type="GO" id="GO:0006346">
    <property type="term" value="P:DNA methylation-dependent constitutive heterochromatin formation"/>
    <property type="evidence" value="ECO:0007669"/>
    <property type="project" value="InterPro"/>
</dbReference>
<feature type="domain" description="BAH" evidence="12">
    <location>
        <begin position="322"/>
        <end position="476"/>
    </location>
</feature>
<keyword evidence="14" id="KW-1185">Reference proteome</keyword>
<keyword evidence="4 9" id="KW-0808">Transferase</keyword>
<dbReference type="STRING" id="1314771.A0A197KE70"/>
<dbReference type="NCBIfam" id="TIGR00675">
    <property type="entry name" value="dcm"/>
    <property type="match status" value="1"/>
</dbReference>
<dbReference type="PIRSF" id="PIRSF037404">
    <property type="entry name" value="DNMT1"/>
    <property type="match status" value="1"/>
</dbReference>
<organism evidence="13 14">
    <name type="scientific">Linnemannia elongata AG-77</name>
    <dbReference type="NCBI Taxonomy" id="1314771"/>
    <lineage>
        <taxon>Eukaryota</taxon>
        <taxon>Fungi</taxon>
        <taxon>Fungi incertae sedis</taxon>
        <taxon>Mucoromycota</taxon>
        <taxon>Mortierellomycotina</taxon>
        <taxon>Mortierellomycetes</taxon>
        <taxon>Mortierellales</taxon>
        <taxon>Mortierellaceae</taxon>
        <taxon>Linnemannia</taxon>
    </lineage>
</organism>
<comment type="subcellular location">
    <subcellularLocation>
        <location evidence="1">Nucleus</location>
    </subcellularLocation>
</comment>
<dbReference type="GO" id="GO:0044027">
    <property type="term" value="P:negative regulation of gene expression via chromosomal CpG island methylation"/>
    <property type="evidence" value="ECO:0007669"/>
    <property type="project" value="TreeGrafter"/>
</dbReference>
<dbReference type="Gene3D" id="2.30.30.490">
    <property type="match status" value="2"/>
</dbReference>
<feature type="compositionally biased region" description="Acidic residues" evidence="11">
    <location>
        <begin position="173"/>
        <end position="186"/>
    </location>
</feature>
<keyword evidence="6" id="KW-0238">DNA-binding</keyword>
<evidence type="ECO:0000256" key="11">
    <source>
        <dbReference type="SAM" id="MobiDB-lite"/>
    </source>
</evidence>
<dbReference type="Proteomes" id="UP000078512">
    <property type="component" value="Unassembled WGS sequence"/>
</dbReference>
<evidence type="ECO:0000313" key="14">
    <source>
        <dbReference type="Proteomes" id="UP000078512"/>
    </source>
</evidence>
<dbReference type="PANTHER" id="PTHR10629">
    <property type="entry name" value="CYTOSINE-SPECIFIC METHYLTRANSFERASE"/>
    <property type="match status" value="1"/>
</dbReference>
<evidence type="ECO:0000256" key="5">
    <source>
        <dbReference type="ARBA" id="ARBA00022691"/>
    </source>
</evidence>
<evidence type="ECO:0000256" key="2">
    <source>
        <dbReference type="ARBA" id="ARBA00011975"/>
    </source>
</evidence>
<proteinExistence type="inferred from homology"/>
<feature type="domain" description="BAH" evidence="12">
    <location>
        <begin position="168"/>
        <end position="292"/>
    </location>
</feature>
<dbReference type="GO" id="GO:0003682">
    <property type="term" value="F:chromatin binding"/>
    <property type="evidence" value="ECO:0007669"/>
    <property type="project" value="InterPro"/>
</dbReference>
<dbReference type="InterPro" id="IPR001525">
    <property type="entry name" value="C5_MeTfrase"/>
</dbReference>
<dbReference type="EMBL" id="KV442014">
    <property type="protein sequence ID" value="OAQ35468.1"/>
    <property type="molecule type" value="Genomic_DNA"/>
</dbReference>
<dbReference type="SUPFAM" id="SSF53335">
    <property type="entry name" value="S-adenosyl-L-methionine-dependent methyltransferases"/>
    <property type="match status" value="1"/>
</dbReference>
<dbReference type="OrthoDB" id="5376140at2759"/>
<evidence type="ECO:0000256" key="7">
    <source>
        <dbReference type="ARBA" id="ARBA00023242"/>
    </source>
</evidence>
<evidence type="ECO:0000256" key="6">
    <source>
        <dbReference type="ARBA" id="ARBA00023125"/>
    </source>
</evidence>